<evidence type="ECO:0000313" key="4">
    <source>
        <dbReference type="Proteomes" id="UP000095332"/>
    </source>
</evidence>
<dbReference type="Pfam" id="PF19529">
    <property type="entry name" value="DUF6057"/>
    <property type="match status" value="1"/>
</dbReference>
<gene>
    <name evidence="2" type="ORF">ERS852429_01146</name>
    <name evidence="3" type="ORF">ERS852560_02726</name>
</gene>
<evidence type="ECO:0000256" key="1">
    <source>
        <dbReference type="SAM" id="Phobius"/>
    </source>
</evidence>
<dbReference type="AlphaFoldDB" id="A0A173SR48"/>
<feature type="transmembrane region" description="Helical" evidence="1">
    <location>
        <begin position="188"/>
        <end position="212"/>
    </location>
</feature>
<feature type="transmembrane region" description="Helical" evidence="1">
    <location>
        <begin position="224"/>
        <end position="245"/>
    </location>
</feature>
<keyword evidence="1" id="KW-0472">Membrane</keyword>
<evidence type="ECO:0000313" key="2">
    <source>
        <dbReference type="EMBL" id="CUM92843.1"/>
    </source>
</evidence>
<keyword evidence="1" id="KW-0812">Transmembrane</keyword>
<evidence type="ECO:0000313" key="3">
    <source>
        <dbReference type="EMBL" id="CUQ41174.1"/>
    </source>
</evidence>
<feature type="transmembrane region" description="Helical" evidence="1">
    <location>
        <begin position="137"/>
        <end position="153"/>
    </location>
</feature>
<dbReference type="Proteomes" id="UP000095332">
    <property type="component" value="Unassembled WGS sequence"/>
</dbReference>
<accession>A0A173SR48</accession>
<feature type="transmembrane region" description="Helical" evidence="1">
    <location>
        <begin position="43"/>
        <end position="67"/>
    </location>
</feature>
<keyword evidence="1" id="KW-1133">Transmembrane helix</keyword>
<dbReference type="EMBL" id="CZBM01000011">
    <property type="protein sequence ID" value="CUQ41174.1"/>
    <property type="molecule type" value="Genomic_DNA"/>
</dbReference>
<evidence type="ECO:0000313" key="5">
    <source>
        <dbReference type="Proteomes" id="UP000095591"/>
    </source>
</evidence>
<feature type="transmembrane region" description="Helical" evidence="1">
    <location>
        <begin position="266"/>
        <end position="283"/>
    </location>
</feature>
<feature type="transmembrane region" description="Helical" evidence="1">
    <location>
        <begin position="159"/>
        <end position="176"/>
    </location>
</feature>
<dbReference type="InterPro" id="IPR045692">
    <property type="entry name" value="DUF6057"/>
</dbReference>
<proteinExistence type="predicted"/>
<evidence type="ECO:0008006" key="6">
    <source>
        <dbReference type="Google" id="ProtNLM"/>
    </source>
</evidence>
<protein>
    <recommendedName>
        <fullName evidence="6">Transmembrane protein</fullName>
    </recommendedName>
</protein>
<sequence length="616" mass="70994">MCGYPLTKAKSECLFAFFILNTYLCLTLNHNETYTLAMRYKQILFGLILFAILGVFLQITSKFHFFYIEQLQLFQFSGDYLADKISYPGGLSSVIGEFLTQFFITPYLGPFIFAALLTGIGLTMRAVVRQITPEKELYLIYLLPVLSLLLAQYDFNYLLQGTVAFLICLLCLNGWIRINNFRFRLFTALLITPLLFWIGGPIAGLFTVCAFIKELFGQFKQGVVFLVIPIEFTLIATSCVWATVITDYHFAFLPDAYYHPILQAPNVIYFSWVSLPLSLIFAFTWPKGTSKKRDWIEISVQLIIILALCRFGIPRYNDQKSYQLKELDYYARNGQWDQIIRNCQGPIKNYLYLTYLNNALAEKGELGNRMFAFDQHGPQGLLASWNKTSSVSTLLSDAYFTLGEIALSQEMAFEGYVTVIGAGNPRNLQRLVQTNLIYGTYPIAEKYIDILEKTYAYHDWAKRHREFLYNDKAIEEDPVLGIKRKGLPLRNNLSGVNGLEHDLLIRAEQNPENQIPIQFVGAIYLLSKDMKSFQTFIEKYYGTSTLPSLPTSFQEAVILLAEKDSDYWRRFNVSENVIRKFTGYRNLVLQNRNNPQLPQLIKNSFGDTYWSYYLLK</sequence>
<organism evidence="2 5">
    <name type="scientific">Parabacteroides distasonis</name>
    <dbReference type="NCBI Taxonomy" id="823"/>
    <lineage>
        <taxon>Bacteria</taxon>
        <taxon>Pseudomonadati</taxon>
        <taxon>Bacteroidota</taxon>
        <taxon>Bacteroidia</taxon>
        <taxon>Bacteroidales</taxon>
        <taxon>Tannerellaceae</taxon>
        <taxon>Parabacteroides</taxon>
    </lineage>
</organism>
<dbReference type="Proteomes" id="UP000095591">
    <property type="component" value="Unassembled WGS sequence"/>
</dbReference>
<feature type="transmembrane region" description="Helical" evidence="1">
    <location>
        <begin position="107"/>
        <end position="128"/>
    </location>
</feature>
<dbReference type="EMBL" id="CYXP01000002">
    <property type="protein sequence ID" value="CUM92843.1"/>
    <property type="molecule type" value="Genomic_DNA"/>
</dbReference>
<reference evidence="4 5" key="1">
    <citation type="submission" date="2015-09" db="EMBL/GenBank/DDBJ databases">
        <authorList>
            <consortium name="Pathogen Informatics"/>
        </authorList>
    </citation>
    <scope>NUCLEOTIDE SEQUENCE [LARGE SCALE GENOMIC DNA]</scope>
    <source>
        <strain evidence="2 5">2789STDY5608872</strain>
        <strain evidence="3 4">2789STDY5834948</strain>
    </source>
</reference>
<feature type="transmembrane region" description="Helical" evidence="1">
    <location>
        <begin position="295"/>
        <end position="313"/>
    </location>
</feature>
<name>A0A173SR48_PARDI</name>